<evidence type="ECO:0000313" key="2">
    <source>
        <dbReference type="Proteomes" id="UP001500235"/>
    </source>
</evidence>
<keyword evidence="2" id="KW-1185">Reference proteome</keyword>
<organism evidence="1 2">
    <name type="scientific">Sphingomonas swuensis</name>
    <dbReference type="NCBI Taxonomy" id="977800"/>
    <lineage>
        <taxon>Bacteria</taxon>
        <taxon>Pseudomonadati</taxon>
        <taxon>Pseudomonadota</taxon>
        <taxon>Alphaproteobacteria</taxon>
        <taxon>Sphingomonadales</taxon>
        <taxon>Sphingomonadaceae</taxon>
        <taxon>Sphingomonas</taxon>
    </lineage>
</organism>
<accession>A0ABP7SL94</accession>
<dbReference type="Proteomes" id="UP001500235">
    <property type="component" value="Unassembled WGS sequence"/>
</dbReference>
<sequence>MLARNVWLRPIYDISANLGSQPIADVSQLTKLKPKILAEEGWEMRFTLRCCGSLLIVPSGCSVDVTPPSSVQVTTSFSDASKQLLLHCEKTSTGVCHVLIENAGKVEALQLRVGSKVTVGAVKAAARTCSRARPIHIKACSWSSVGPT</sequence>
<name>A0ABP7SL94_9SPHN</name>
<dbReference type="EMBL" id="BAABBQ010000001">
    <property type="protein sequence ID" value="GAA4013248.1"/>
    <property type="molecule type" value="Genomic_DNA"/>
</dbReference>
<evidence type="ECO:0000313" key="1">
    <source>
        <dbReference type="EMBL" id="GAA4013248.1"/>
    </source>
</evidence>
<reference evidence="2" key="1">
    <citation type="journal article" date="2019" name="Int. J. Syst. Evol. Microbiol.">
        <title>The Global Catalogue of Microorganisms (GCM) 10K type strain sequencing project: providing services to taxonomists for standard genome sequencing and annotation.</title>
        <authorList>
            <consortium name="The Broad Institute Genomics Platform"/>
            <consortium name="The Broad Institute Genome Sequencing Center for Infectious Disease"/>
            <person name="Wu L."/>
            <person name="Ma J."/>
        </authorList>
    </citation>
    <scope>NUCLEOTIDE SEQUENCE [LARGE SCALE GENOMIC DNA]</scope>
    <source>
        <strain evidence="2">JCM 17563</strain>
    </source>
</reference>
<proteinExistence type="predicted"/>
<gene>
    <name evidence="1" type="ORF">GCM10022280_09300</name>
</gene>
<comment type="caution">
    <text evidence="1">The sequence shown here is derived from an EMBL/GenBank/DDBJ whole genome shotgun (WGS) entry which is preliminary data.</text>
</comment>
<protein>
    <submittedName>
        <fullName evidence="1">Uncharacterized protein</fullName>
    </submittedName>
</protein>